<evidence type="ECO:0000256" key="5">
    <source>
        <dbReference type="ARBA" id="ARBA00023136"/>
    </source>
</evidence>
<evidence type="ECO:0000256" key="1">
    <source>
        <dbReference type="ARBA" id="ARBA00004141"/>
    </source>
</evidence>
<dbReference type="PANTHER" id="PTHR38459">
    <property type="entry name" value="PROPHAGE BACTOPRENOL-LINKED GLUCOSE TRANSLOCASE HOMOLOG"/>
    <property type="match status" value="1"/>
</dbReference>
<dbReference type="EMBL" id="AZEX01000051">
    <property type="protein sequence ID" value="KRL59301.1"/>
    <property type="molecule type" value="Genomic_DNA"/>
</dbReference>
<dbReference type="eggNOG" id="COG2246">
    <property type="taxonomic scope" value="Bacteria"/>
</dbReference>
<dbReference type="InterPro" id="IPR051401">
    <property type="entry name" value="GtrA_CellWall_Glycosyl"/>
</dbReference>
<dbReference type="AlphaFoldDB" id="A0A0R1RZ50"/>
<evidence type="ECO:0000256" key="2">
    <source>
        <dbReference type="ARBA" id="ARBA00009399"/>
    </source>
</evidence>
<gene>
    <name evidence="8" type="ORF">FC69_GL001740</name>
</gene>
<dbReference type="RefSeq" id="WP_025083580.1">
    <property type="nucleotide sequence ID" value="NZ_AZEX01000051.1"/>
</dbReference>
<comment type="subcellular location">
    <subcellularLocation>
        <location evidence="1">Membrane</location>
        <topology evidence="1">Multi-pass membrane protein</topology>
    </subcellularLocation>
</comment>
<dbReference type="GO" id="GO:0000271">
    <property type="term" value="P:polysaccharide biosynthetic process"/>
    <property type="evidence" value="ECO:0007669"/>
    <property type="project" value="InterPro"/>
</dbReference>
<keyword evidence="3 6" id="KW-0812">Transmembrane</keyword>
<comment type="similarity">
    <text evidence="2">Belongs to the GtrA family.</text>
</comment>
<evidence type="ECO:0000256" key="3">
    <source>
        <dbReference type="ARBA" id="ARBA00022692"/>
    </source>
</evidence>
<evidence type="ECO:0000256" key="6">
    <source>
        <dbReference type="SAM" id="Phobius"/>
    </source>
</evidence>
<dbReference type="OrthoDB" id="361483at2"/>
<evidence type="ECO:0000313" key="8">
    <source>
        <dbReference type="EMBL" id="KRL59301.1"/>
    </source>
</evidence>
<organism evidence="8 9">
    <name type="scientific">Latilactobacillus fuchuensis DSM 14340 = JCM 11249</name>
    <dbReference type="NCBI Taxonomy" id="1423747"/>
    <lineage>
        <taxon>Bacteria</taxon>
        <taxon>Bacillati</taxon>
        <taxon>Bacillota</taxon>
        <taxon>Bacilli</taxon>
        <taxon>Lactobacillales</taxon>
        <taxon>Lactobacillaceae</taxon>
        <taxon>Latilactobacillus</taxon>
    </lineage>
</organism>
<dbReference type="InterPro" id="IPR007267">
    <property type="entry name" value="GtrA_DPMS_TM"/>
</dbReference>
<keyword evidence="5 6" id="KW-0472">Membrane</keyword>
<name>A0A0R1RZ50_9LACO</name>
<protein>
    <submittedName>
        <fullName evidence="8">GtcA2 protein</fullName>
    </submittedName>
</protein>
<comment type="caution">
    <text evidence="8">The sequence shown here is derived from an EMBL/GenBank/DDBJ whole genome shotgun (WGS) entry which is preliminary data.</text>
</comment>
<dbReference type="PATRIC" id="fig|1423747.3.peg.1769"/>
<sequence length="140" mass="16408">MIKTAQTLIHKYREQLMYLVFGVLTTLVNMVVFFVLDRYTGWYYLLSNTIAWFLSVLFAFFTNKTWVFQSKYTNFTAFIREMGGFFFFRGISYLMDTAIMFVGISLLAGPNMVVKIIDQVVVILANYIFSKWIFNQKSGD</sequence>
<accession>A0A0R1RZ50</accession>
<proteinExistence type="inferred from homology"/>
<feature type="transmembrane region" description="Helical" evidence="6">
    <location>
        <begin position="82"/>
        <end position="104"/>
    </location>
</feature>
<feature type="transmembrane region" description="Helical" evidence="6">
    <location>
        <begin position="16"/>
        <end position="36"/>
    </location>
</feature>
<dbReference type="STRING" id="1423747.FC69_GL001740"/>
<dbReference type="PANTHER" id="PTHR38459:SF5">
    <property type="entry name" value="CELL WALL TEICHOIC ACID GLYCOSYLATION PROTEIN GTCA"/>
    <property type="match status" value="1"/>
</dbReference>
<dbReference type="Proteomes" id="UP000051264">
    <property type="component" value="Unassembled WGS sequence"/>
</dbReference>
<feature type="transmembrane region" description="Helical" evidence="6">
    <location>
        <begin position="116"/>
        <end position="134"/>
    </location>
</feature>
<dbReference type="Pfam" id="PF04138">
    <property type="entry name" value="GtrA_DPMS_TM"/>
    <property type="match status" value="1"/>
</dbReference>
<reference evidence="8 9" key="1">
    <citation type="journal article" date="2015" name="Genome Announc.">
        <title>Expanding the biotechnology potential of lactobacilli through comparative genomics of 213 strains and associated genera.</title>
        <authorList>
            <person name="Sun Z."/>
            <person name="Harris H.M."/>
            <person name="McCann A."/>
            <person name="Guo C."/>
            <person name="Argimon S."/>
            <person name="Zhang W."/>
            <person name="Yang X."/>
            <person name="Jeffery I.B."/>
            <person name="Cooney J.C."/>
            <person name="Kagawa T.F."/>
            <person name="Liu W."/>
            <person name="Song Y."/>
            <person name="Salvetti E."/>
            <person name="Wrobel A."/>
            <person name="Rasinkangas P."/>
            <person name="Parkhill J."/>
            <person name="Rea M.C."/>
            <person name="O'Sullivan O."/>
            <person name="Ritari J."/>
            <person name="Douillard F.P."/>
            <person name="Paul Ross R."/>
            <person name="Yang R."/>
            <person name="Briner A.E."/>
            <person name="Felis G.E."/>
            <person name="de Vos W.M."/>
            <person name="Barrangou R."/>
            <person name="Klaenhammer T.R."/>
            <person name="Caufield P.W."/>
            <person name="Cui Y."/>
            <person name="Zhang H."/>
            <person name="O'Toole P.W."/>
        </authorList>
    </citation>
    <scope>NUCLEOTIDE SEQUENCE [LARGE SCALE GENOMIC DNA]</scope>
    <source>
        <strain evidence="8 9">DSM 14340</strain>
    </source>
</reference>
<evidence type="ECO:0000259" key="7">
    <source>
        <dbReference type="Pfam" id="PF04138"/>
    </source>
</evidence>
<dbReference type="GO" id="GO:0005886">
    <property type="term" value="C:plasma membrane"/>
    <property type="evidence" value="ECO:0007669"/>
    <property type="project" value="TreeGrafter"/>
</dbReference>
<feature type="domain" description="GtrA/DPMS transmembrane" evidence="7">
    <location>
        <begin position="18"/>
        <end position="133"/>
    </location>
</feature>
<feature type="transmembrane region" description="Helical" evidence="6">
    <location>
        <begin position="42"/>
        <end position="61"/>
    </location>
</feature>
<evidence type="ECO:0000256" key="4">
    <source>
        <dbReference type="ARBA" id="ARBA00022989"/>
    </source>
</evidence>
<keyword evidence="4 6" id="KW-1133">Transmembrane helix</keyword>
<evidence type="ECO:0000313" key="9">
    <source>
        <dbReference type="Proteomes" id="UP000051264"/>
    </source>
</evidence>